<dbReference type="EMBL" id="JAWDJX010000018">
    <property type="protein sequence ID" value="KAK3052880.1"/>
    <property type="molecule type" value="Genomic_DNA"/>
</dbReference>
<feature type="region of interest" description="Disordered" evidence="1">
    <location>
        <begin position="53"/>
        <end position="160"/>
    </location>
</feature>
<gene>
    <name evidence="2" type="ORF">LTR09_005944</name>
</gene>
<accession>A0AAJ0DFD8</accession>
<dbReference type="Proteomes" id="UP001271007">
    <property type="component" value="Unassembled WGS sequence"/>
</dbReference>
<feature type="compositionally biased region" description="Acidic residues" evidence="1">
    <location>
        <begin position="91"/>
        <end position="102"/>
    </location>
</feature>
<feature type="compositionally biased region" description="Acidic residues" evidence="1">
    <location>
        <begin position="139"/>
        <end position="149"/>
    </location>
</feature>
<name>A0AAJ0DFD8_9PEZI</name>
<evidence type="ECO:0000313" key="2">
    <source>
        <dbReference type="EMBL" id="KAK3052880.1"/>
    </source>
</evidence>
<evidence type="ECO:0000313" key="3">
    <source>
        <dbReference type="Proteomes" id="UP001271007"/>
    </source>
</evidence>
<sequence length="255" mass="28033">MQYVPPAQRIPKMQRVTKPGTFGGTVPVGGSDVAAPYQTVNLQELQRVEVEPITLPDEPDFNYNEWLYPSDFRFEEDGGTEEGTAASDGSDAADESDESDDSDNPHDASTTNQAAPASDDSAESDIPDHAPTTTHAEIADDSEESDYADDTPTNTAQTNIPSTTTALTNIAPTNNNNLAPIPLNIQRMADTIKACRRHPGTNGLWQRVGMRKALPNEFNKNHNNLRQSLALYNYVGDTRLFTAREWEHITEVDRT</sequence>
<comment type="caution">
    <text evidence="2">The sequence shown here is derived from an EMBL/GenBank/DDBJ whole genome shotgun (WGS) entry which is preliminary data.</text>
</comment>
<feature type="region of interest" description="Disordered" evidence="1">
    <location>
        <begin position="1"/>
        <end position="30"/>
    </location>
</feature>
<feature type="compositionally biased region" description="Polar residues" evidence="1">
    <location>
        <begin position="151"/>
        <end position="160"/>
    </location>
</feature>
<evidence type="ECO:0000256" key="1">
    <source>
        <dbReference type="SAM" id="MobiDB-lite"/>
    </source>
</evidence>
<reference evidence="2" key="1">
    <citation type="submission" date="2023-04" db="EMBL/GenBank/DDBJ databases">
        <title>Black Yeasts Isolated from many extreme environments.</title>
        <authorList>
            <person name="Coleine C."/>
            <person name="Stajich J.E."/>
            <person name="Selbmann L."/>
        </authorList>
    </citation>
    <scope>NUCLEOTIDE SEQUENCE</scope>
    <source>
        <strain evidence="2">CCFEE 5312</strain>
    </source>
</reference>
<organism evidence="2 3">
    <name type="scientific">Extremus antarcticus</name>
    <dbReference type="NCBI Taxonomy" id="702011"/>
    <lineage>
        <taxon>Eukaryota</taxon>
        <taxon>Fungi</taxon>
        <taxon>Dikarya</taxon>
        <taxon>Ascomycota</taxon>
        <taxon>Pezizomycotina</taxon>
        <taxon>Dothideomycetes</taxon>
        <taxon>Dothideomycetidae</taxon>
        <taxon>Mycosphaerellales</taxon>
        <taxon>Extremaceae</taxon>
        <taxon>Extremus</taxon>
    </lineage>
</organism>
<dbReference type="AlphaFoldDB" id="A0AAJ0DFD8"/>
<keyword evidence="3" id="KW-1185">Reference proteome</keyword>
<protein>
    <submittedName>
        <fullName evidence="2">Uncharacterized protein</fullName>
    </submittedName>
</protein>
<proteinExistence type="predicted"/>